<protein>
    <submittedName>
        <fullName evidence="2">Uncharacterized protein</fullName>
    </submittedName>
</protein>
<dbReference type="Proteomes" id="UP000649617">
    <property type="component" value="Unassembled WGS sequence"/>
</dbReference>
<dbReference type="OrthoDB" id="440454at2759"/>
<evidence type="ECO:0000313" key="3">
    <source>
        <dbReference type="Proteomes" id="UP000649617"/>
    </source>
</evidence>
<accession>A0A812R5E9</accession>
<gene>
    <name evidence="2" type="ORF">SPIL2461_LOCUS10377</name>
</gene>
<evidence type="ECO:0000256" key="1">
    <source>
        <dbReference type="SAM" id="MobiDB-lite"/>
    </source>
</evidence>
<keyword evidence="3" id="KW-1185">Reference proteome</keyword>
<sequence length="445" mass="49694">MKKSKTTNPDKSDEDLDKAFDFIRQHGESDKGNLKQLLWIQKSINGDTPIKGWREGLVQKCLESLATDATMSKLITRHDLIIADFEEGIQELMFRLVPYLREHALWLLGQLATGKTPLGRTIAMMFSRYHGGEGCYRTGSDFDYFRGVPFTKEVPAIYDDGEIGNEPVKKKRAFSDVSDTETLTKERWTAAKFAQHQLRLVIGNAFERCHETTIPVGDISKVDAMAILKRSVFIVVGQEIIYWRTPGPSPKPVSCMSWCLPDLVKDSSKHISANYRRGGPIPEDHEVRLLWEDAWLKEAIRTHDSPNAGRQGPAPANLRAHACPEGPAPAELRVHACPEGPAPADLRVKRERQIFARALSSATHREPISLDTPSPSPSPKKARVREASLAIPCPENPDFPGYHADSDVEVHMPEVGEAPDELELALEELIDNMPPDEMDIDTDAP</sequence>
<name>A0A812R5E9_SYMPI</name>
<dbReference type="AlphaFoldDB" id="A0A812R5E9"/>
<reference evidence="2" key="1">
    <citation type="submission" date="2021-02" db="EMBL/GenBank/DDBJ databases">
        <authorList>
            <person name="Dougan E. K."/>
            <person name="Rhodes N."/>
            <person name="Thang M."/>
            <person name="Chan C."/>
        </authorList>
    </citation>
    <scope>NUCLEOTIDE SEQUENCE</scope>
</reference>
<organism evidence="2 3">
    <name type="scientific">Symbiodinium pilosum</name>
    <name type="common">Dinoflagellate</name>
    <dbReference type="NCBI Taxonomy" id="2952"/>
    <lineage>
        <taxon>Eukaryota</taxon>
        <taxon>Sar</taxon>
        <taxon>Alveolata</taxon>
        <taxon>Dinophyceae</taxon>
        <taxon>Suessiales</taxon>
        <taxon>Symbiodiniaceae</taxon>
        <taxon>Symbiodinium</taxon>
    </lineage>
</organism>
<dbReference type="EMBL" id="CAJNIZ010019179">
    <property type="protein sequence ID" value="CAE7422554.1"/>
    <property type="molecule type" value="Genomic_DNA"/>
</dbReference>
<proteinExistence type="predicted"/>
<comment type="caution">
    <text evidence="2">The sequence shown here is derived from an EMBL/GenBank/DDBJ whole genome shotgun (WGS) entry which is preliminary data.</text>
</comment>
<evidence type="ECO:0000313" key="2">
    <source>
        <dbReference type="EMBL" id="CAE7422554.1"/>
    </source>
</evidence>
<feature type="region of interest" description="Disordered" evidence="1">
    <location>
        <begin position="359"/>
        <end position="381"/>
    </location>
</feature>